<dbReference type="Proteomes" id="UP001457282">
    <property type="component" value="Unassembled WGS sequence"/>
</dbReference>
<keyword evidence="2" id="KW-1133">Transmembrane helix</keyword>
<evidence type="ECO:0000256" key="2">
    <source>
        <dbReference type="SAM" id="Phobius"/>
    </source>
</evidence>
<dbReference type="Pfam" id="PF03140">
    <property type="entry name" value="DUF247"/>
    <property type="match status" value="1"/>
</dbReference>
<gene>
    <name evidence="3" type="ORF">M0R45_018303</name>
</gene>
<evidence type="ECO:0000313" key="4">
    <source>
        <dbReference type="Proteomes" id="UP001457282"/>
    </source>
</evidence>
<evidence type="ECO:0000313" key="3">
    <source>
        <dbReference type="EMBL" id="KAK9931005.1"/>
    </source>
</evidence>
<organism evidence="3 4">
    <name type="scientific">Rubus argutus</name>
    <name type="common">Southern blackberry</name>
    <dbReference type="NCBI Taxonomy" id="59490"/>
    <lineage>
        <taxon>Eukaryota</taxon>
        <taxon>Viridiplantae</taxon>
        <taxon>Streptophyta</taxon>
        <taxon>Embryophyta</taxon>
        <taxon>Tracheophyta</taxon>
        <taxon>Spermatophyta</taxon>
        <taxon>Magnoliopsida</taxon>
        <taxon>eudicotyledons</taxon>
        <taxon>Gunneridae</taxon>
        <taxon>Pentapetalae</taxon>
        <taxon>rosids</taxon>
        <taxon>fabids</taxon>
        <taxon>Rosales</taxon>
        <taxon>Rosaceae</taxon>
        <taxon>Rosoideae</taxon>
        <taxon>Rosoideae incertae sedis</taxon>
        <taxon>Rubus</taxon>
    </lineage>
</organism>
<dbReference type="InterPro" id="IPR004158">
    <property type="entry name" value="DUF247_pln"/>
</dbReference>
<feature type="compositionally biased region" description="Basic and acidic residues" evidence="1">
    <location>
        <begin position="57"/>
        <end position="81"/>
    </location>
</feature>
<protein>
    <submittedName>
        <fullName evidence="3">Uncharacterized protein</fullName>
    </submittedName>
</protein>
<name>A0AAW1X5W8_RUBAR</name>
<keyword evidence="2" id="KW-0472">Membrane</keyword>
<dbReference type="PANTHER" id="PTHR31170">
    <property type="entry name" value="BNAC04G53230D PROTEIN"/>
    <property type="match status" value="1"/>
</dbReference>
<feature type="transmembrane region" description="Helical" evidence="2">
    <location>
        <begin position="470"/>
        <end position="489"/>
    </location>
</feature>
<feature type="region of interest" description="Disordered" evidence="1">
    <location>
        <begin position="52"/>
        <end position="81"/>
    </location>
</feature>
<dbReference type="EMBL" id="JBEDUW010000004">
    <property type="protein sequence ID" value="KAK9931005.1"/>
    <property type="molecule type" value="Genomic_DNA"/>
</dbReference>
<comment type="caution">
    <text evidence="3">The sequence shown here is derived from an EMBL/GenBank/DDBJ whole genome shotgun (WGS) entry which is preliminary data.</text>
</comment>
<dbReference type="AlphaFoldDB" id="A0AAW1X5W8"/>
<keyword evidence="4" id="KW-1185">Reference proteome</keyword>
<evidence type="ECO:0000256" key="1">
    <source>
        <dbReference type="SAM" id="MobiDB-lite"/>
    </source>
</evidence>
<sequence>MAANNKSVRDHVIDIVHDCKKCKKCIFRVPKVLRRQNPEAYTPDVVSIGPFHYRGKRDKEEGGEGKQVKEGKEGKEGKGEEDFQLMERVKTSYLNEILSRMDVTLKELTAKVTNVSDQKNEGGFEERARSFYAEPLDHISSEDFIEMMIVDGGFLIQLFRKSNHSNLRAFDDPVFNMDCMFHFLCHDILLLENQLPWFVIHTLYSLTLDIYPGESSLSILILKAFDKLPSLKQSCSSYNKHLHKNKCHCDADVLHILDLVRASIVIPLKTIDERAHKAAGKEAKLNAEEHQMHDATKDKRDDKAVHEAIFDPAQHQMHTATALSMADIKFQSVIKESIMDIRFEKGGCCRNGILTIPQLNVGMSSETLFRNLIAIEQCYHGYSNEITSYAILMDNLISSKEDMELLCKEKVIGNWLSDEDGCKFFNNLYKDIPHNKFYYVGLCKQVNDRYKMRRYTWLASLKSEKFSNPWRILAFVIGIIVLILSIWSSTNNIRTHLQK</sequence>
<proteinExistence type="predicted"/>
<reference evidence="3 4" key="1">
    <citation type="journal article" date="2023" name="G3 (Bethesda)">
        <title>A chromosome-length genome assembly and annotation of blackberry (Rubus argutus, cv. 'Hillquist').</title>
        <authorList>
            <person name="Bruna T."/>
            <person name="Aryal R."/>
            <person name="Dudchenko O."/>
            <person name="Sargent D.J."/>
            <person name="Mead D."/>
            <person name="Buti M."/>
            <person name="Cavallini A."/>
            <person name="Hytonen T."/>
            <person name="Andres J."/>
            <person name="Pham M."/>
            <person name="Weisz D."/>
            <person name="Mascagni F."/>
            <person name="Usai G."/>
            <person name="Natali L."/>
            <person name="Bassil N."/>
            <person name="Fernandez G.E."/>
            <person name="Lomsadze A."/>
            <person name="Armour M."/>
            <person name="Olukolu B."/>
            <person name="Poorten T."/>
            <person name="Britton C."/>
            <person name="Davik J."/>
            <person name="Ashrafi H."/>
            <person name="Aiden E.L."/>
            <person name="Borodovsky M."/>
            <person name="Worthington M."/>
        </authorList>
    </citation>
    <scope>NUCLEOTIDE SEQUENCE [LARGE SCALE GENOMIC DNA]</scope>
    <source>
        <strain evidence="3">PI 553951</strain>
    </source>
</reference>
<keyword evidence="2" id="KW-0812">Transmembrane</keyword>
<dbReference type="PANTHER" id="PTHR31170:SF17">
    <property type="match status" value="1"/>
</dbReference>
<accession>A0AAW1X5W8</accession>